<proteinExistence type="predicted"/>
<protein>
    <recommendedName>
        <fullName evidence="3">Clp R domain-containing protein</fullName>
    </recommendedName>
</protein>
<dbReference type="Gene3D" id="3.40.50.1820">
    <property type="entry name" value="alpha/beta hydrolase"/>
    <property type="match status" value="1"/>
</dbReference>
<dbReference type="Pfam" id="PF07819">
    <property type="entry name" value="PGAP1"/>
    <property type="match status" value="1"/>
</dbReference>
<dbReference type="OrthoDB" id="8871309at2"/>
<name>A0A1X0DMC3_9MYCO</name>
<dbReference type="SUPFAM" id="SSF53474">
    <property type="entry name" value="alpha/beta-Hydrolases"/>
    <property type="match status" value="1"/>
</dbReference>
<dbReference type="InterPro" id="IPR004176">
    <property type="entry name" value="Clp_R_N"/>
</dbReference>
<dbReference type="InterPro" id="IPR036628">
    <property type="entry name" value="Clp_N_dom_sf"/>
</dbReference>
<gene>
    <name evidence="4" type="ORF">BST26_01800</name>
</gene>
<dbReference type="GO" id="GO:0016788">
    <property type="term" value="F:hydrolase activity, acting on ester bonds"/>
    <property type="evidence" value="ECO:0007669"/>
    <property type="project" value="InterPro"/>
</dbReference>
<reference evidence="4 5" key="1">
    <citation type="submission" date="2016-12" db="EMBL/GenBank/DDBJ databases">
        <title>The new phylogeny of genus Mycobacterium.</title>
        <authorList>
            <person name="Tortoli E."/>
            <person name="Trovato A."/>
            <person name="Cirillo D.M."/>
        </authorList>
    </citation>
    <scope>NUCLEOTIDE SEQUENCE [LARGE SCALE GENOMIC DNA]</scope>
    <source>
        <strain evidence="4 5">DSM 45130</strain>
    </source>
</reference>
<accession>A0A1X0DMC3</accession>
<dbReference type="EMBL" id="MVHS01000003">
    <property type="protein sequence ID" value="ORA73543.1"/>
    <property type="molecule type" value="Genomic_DNA"/>
</dbReference>
<evidence type="ECO:0000256" key="1">
    <source>
        <dbReference type="PROSITE-ProRule" id="PRU01251"/>
    </source>
</evidence>
<evidence type="ECO:0000256" key="2">
    <source>
        <dbReference type="SAM" id="MobiDB-lite"/>
    </source>
</evidence>
<dbReference type="Proteomes" id="UP000192801">
    <property type="component" value="Unassembled WGS sequence"/>
</dbReference>
<sequence>MSSSSDEERRREERRREVRALSELGLTEISKASEGIHDTHRAISDRVFRIVRLGLGPTVLPVKVIHDLITDGVYKTISVSTRAAGWASGKVADLPMEYAPSETVYGAGIIGAVNGLIGDELADARSPLAATDDDGMTVREDGLAVPVTRTRLAEAFPTATGRIAIFVHGLVETEHVWWYRADRSYGEHLADAHDITPVYLRYNTGRRISHNGRTMAALINDLVRDWPTPVTDISLIGHSMGGLVARSAAHHAVAAGMSWPALVGATISLGTPHAGAPLENIAHHGAALLEKLPETEAFARLLRRRSGGIRDLRAGSLVDTDWSGRDPEDLGKVIAAEIPLLPDTRHYFASATVTRSPTHPIGRLIGDGLVMHTSASGTHRARRIEFDPGNGVHVGRAHHFTLLSHPEIAESLTLWLGPDAPTVFVVASDGTIDAPKGFTTPRRQRPTRTVGLPVTPDAAAPDGTAPEDTAPETPDAETESPETGTPDAEAPEPAAPDSAASESAPAPEADAFDRFTAAACDAVIAAQDIARAARNEAITPGHLTLGLLGDPDSRAVKLLAAQGIEPSAVRAAVVVTPGDGEPDEVLPLEDATRAVFELTFREAVLLGHDYIGTEHLLLALVEAEDDGGPLHRLGVVGSRLRADVAAPPAPEVPTTVS</sequence>
<dbReference type="SUPFAM" id="SSF81923">
    <property type="entry name" value="Double Clp-N motif"/>
    <property type="match status" value="1"/>
</dbReference>
<feature type="compositionally biased region" description="Low complexity" evidence="2">
    <location>
        <begin position="486"/>
        <end position="507"/>
    </location>
</feature>
<dbReference type="AlphaFoldDB" id="A0A1X0DMC3"/>
<organism evidence="4 5">
    <name type="scientific">Mycolicibacterium insubricum</name>
    <dbReference type="NCBI Taxonomy" id="444597"/>
    <lineage>
        <taxon>Bacteria</taxon>
        <taxon>Bacillati</taxon>
        <taxon>Actinomycetota</taxon>
        <taxon>Actinomycetes</taxon>
        <taxon>Mycobacteriales</taxon>
        <taxon>Mycobacteriaceae</taxon>
        <taxon>Mycolicibacterium</taxon>
    </lineage>
</organism>
<dbReference type="Gene3D" id="1.10.1780.10">
    <property type="entry name" value="Clp, N-terminal domain"/>
    <property type="match status" value="1"/>
</dbReference>
<dbReference type="STRING" id="444597.BST26_01800"/>
<dbReference type="RefSeq" id="WP_083029114.1">
    <property type="nucleotide sequence ID" value="NZ_AP022618.1"/>
</dbReference>
<feature type="compositionally biased region" description="Low complexity" evidence="2">
    <location>
        <begin position="447"/>
        <end position="468"/>
    </location>
</feature>
<dbReference type="PROSITE" id="PS51903">
    <property type="entry name" value="CLP_R"/>
    <property type="match status" value="1"/>
</dbReference>
<feature type="region of interest" description="Disordered" evidence="2">
    <location>
        <begin position="431"/>
        <end position="507"/>
    </location>
</feature>
<keyword evidence="5" id="KW-1185">Reference proteome</keyword>
<evidence type="ECO:0000313" key="5">
    <source>
        <dbReference type="Proteomes" id="UP000192801"/>
    </source>
</evidence>
<feature type="domain" description="Clp R" evidence="3">
    <location>
        <begin position="512"/>
        <end position="651"/>
    </location>
</feature>
<dbReference type="Pfam" id="PF02861">
    <property type="entry name" value="Clp_N"/>
    <property type="match status" value="1"/>
</dbReference>
<evidence type="ECO:0000313" key="4">
    <source>
        <dbReference type="EMBL" id="ORA73543.1"/>
    </source>
</evidence>
<dbReference type="InterPro" id="IPR012908">
    <property type="entry name" value="PGAP1-ab_dom-like"/>
</dbReference>
<comment type="caution">
    <text evidence="4">The sequence shown here is derived from an EMBL/GenBank/DDBJ whole genome shotgun (WGS) entry which is preliminary data.</text>
</comment>
<dbReference type="InterPro" id="IPR029058">
    <property type="entry name" value="AB_hydrolase_fold"/>
</dbReference>
<evidence type="ECO:0000259" key="3">
    <source>
        <dbReference type="PROSITE" id="PS51903"/>
    </source>
</evidence>
<keyword evidence="1" id="KW-0677">Repeat</keyword>